<accession>B9T5K3</accession>
<protein>
    <submittedName>
        <fullName evidence="2">Uncharacterized protein</fullName>
    </submittedName>
</protein>
<dbReference type="AlphaFoldDB" id="B9T5K3"/>
<gene>
    <name evidence="2" type="ORF">RCOM_0021070</name>
</gene>
<name>B9T5K3_RICCO</name>
<evidence type="ECO:0000313" key="3">
    <source>
        <dbReference type="Proteomes" id="UP000008311"/>
    </source>
</evidence>
<sequence length="147" mass="16910">MYYSYVRGIVKCVEESFDIDIVPYPNLMSYVKDLGINIEETSQSSIHDNASRFGLHYKHHRPSKLPVKKGQKGENGKAKVSSSLYDESGKGKAKASSDDEDEELIKARRMVREYELREAADRKNFSYRETEIDEENLSEMKNVGIQH</sequence>
<proteinExistence type="predicted"/>
<dbReference type="InParanoid" id="B9T5K3"/>
<organism evidence="2 3">
    <name type="scientific">Ricinus communis</name>
    <name type="common">Castor bean</name>
    <dbReference type="NCBI Taxonomy" id="3988"/>
    <lineage>
        <taxon>Eukaryota</taxon>
        <taxon>Viridiplantae</taxon>
        <taxon>Streptophyta</taxon>
        <taxon>Embryophyta</taxon>
        <taxon>Tracheophyta</taxon>
        <taxon>Spermatophyta</taxon>
        <taxon>Magnoliopsida</taxon>
        <taxon>eudicotyledons</taxon>
        <taxon>Gunneridae</taxon>
        <taxon>Pentapetalae</taxon>
        <taxon>rosids</taxon>
        <taxon>fabids</taxon>
        <taxon>Malpighiales</taxon>
        <taxon>Euphorbiaceae</taxon>
        <taxon>Acalyphoideae</taxon>
        <taxon>Acalypheae</taxon>
        <taxon>Ricinus</taxon>
    </lineage>
</organism>
<dbReference type="Proteomes" id="UP000008311">
    <property type="component" value="Unassembled WGS sequence"/>
</dbReference>
<feature type="region of interest" description="Disordered" evidence="1">
    <location>
        <begin position="55"/>
        <end position="103"/>
    </location>
</feature>
<feature type="region of interest" description="Disordered" evidence="1">
    <location>
        <begin position="127"/>
        <end position="147"/>
    </location>
</feature>
<feature type="compositionally biased region" description="Basic residues" evidence="1">
    <location>
        <begin position="55"/>
        <end position="70"/>
    </location>
</feature>
<evidence type="ECO:0000256" key="1">
    <source>
        <dbReference type="SAM" id="MobiDB-lite"/>
    </source>
</evidence>
<evidence type="ECO:0000313" key="2">
    <source>
        <dbReference type="EMBL" id="EEF28866.1"/>
    </source>
</evidence>
<keyword evidence="3" id="KW-1185">Reference proteome</keyword>
<reference evidence="3" key="1">
    <citation type="journal article" date="2010" name="Nat. Biotechnol.">
        <title>Draft genome sequence of the oilseed species Ricinus communis.</title>
        <authorList>
            <person name="Chan A.P."/>
            <person name="Crabtree J."/>
            <person name="Zhao Q."/>
            <person name="Lorenzi H."/>
            <person name="Orvis J."/>
            <person name="Puiu D."/>
            <person name="Melake-Berhan A."/>
            <person name="Jones K.M."/>
            <person name="Redman J."/>
            <person name="Chen G."/>
            <person name="Cahoon E.B."/>
            <person name="Gedil M."/>
            <person name="Stanke M."/>
            <person name="Haas B.J."/>
            <person name="Wortman J.R."/>
            <person name="Fraser-Liggett C.M."/>
            <person name="Ravel J."/>
            <person name="Rabinowicz P.D."/>
        </authorList>
    </citation>
    <scope>NUCLEOTIDE SEQUENCE [LARGE SCALE GENOMIC DNA]</scope>
    <source>
        <strain evidence="3">cv. Hale</strain>
    </source>
</reference>
<dbReference type="EMBL" id="EQ974533">
    <property type="protein sequence ID" value="EEF28866.1"/>
    <property type="molecule type" value="Genomic_DNA"/>
</dbReference>